<dbReference type="EMBL" id="JAUSSJ010000008">
    <property type="protein sequence ID" value="MDQ0021524.1"/>
    <property type="molecule type" value="Genomic_DNA"/>
</dbReference>
<dbReference type="PIRSF" id="PIRSF025550">
    <property type="entry name" value="UCP025550_lpd_carrier"/>
    <property type="match status" value="1"/>
</dbReference>
<comment type="similarity">
    <text evidence="1">Belongs to the UbiT family.</text>
</comment>
<comment type="function">
    <text evidence="1">Required for O(2)-independent ubiquinone (coenzyme Q) biosynthesis. Likely functions as an accessory factor.</text>
</comment>
<evidence type="ECO:0000313" key="3">
    <source>
        <dbReference type="EMBL" id="MDQ0021524.1"/>
    </source>
</evidence>
<evidence type="ECO:0000313" key="4">
    <source>
        <dbReference type="Proteomes" id="UP001244623"/>
    </source>
</evidence>
<name>A0ABT9TDE6_9GAMM</name>
<dbReference type="HAMAP" id="MF_02231">
    <property type="entry name" value="UbiT"/>
    <property type="match status" value="1"/>
</dbReference>
<dbReference type="Gene3D" id="3.30.1050.10">
    <property type="entry name" value="SCP2 sterol-binding domain"/>
    <property type="match status" value="1"/>
</dbReference>
<protein>
    <recommendedName>
        <fullName evidence="1">Ubiquinone biosynthesis accessory factor UbiT</fullName>
    </recommendedName>
</protein>
<dbReference type="InterPro" id="IPR036527">
    <property type="entry name" value="SCP2_sterol-bd_dom_sf"/>
</dbReference>
<dbReference type="PANTHER" id="PTHR10094:SF25">
    <property type="entry name" value="SCP2 STEROL-BINDING DOMAIN-CONTAINING PROTEIN 1"/>
    <property type="match status" value="1"/>
</dbReference>
<evidence type="ECO:0000259" key="2">
    <source>
        <dbReference type="Pfam" id="PF02036"/>
    </source>
</evidence>
<comment type="pathway">
    <text evidence="1">Cofactor biosynthesis; ubiquinone biosynthesis.</text>
</comment>
<dbReference type="Proteomes" id="UP001244623">
    <property type="component" value="Unassembled WGS sequence"/>
</dbReference>
<evidence type="ECO:0000256" key="1">
    <source>
        <dbReference type="HAMAP-Rule" id="MF_02231"/>
    </source>
</evidence>
<accession>A0ABT9TDE6</accession>
<dbReference type="InterPro" id="IPR003033">
    <property type="entry name" value="SCP2_sterol-bd_dom"/>
</dbReference>
<dbReference type="PANTHER" id="PTHR10094">
    <property type="entry name" value="STEROL CARRIER PROTEIN 2 SCP-2 FAMILY PROTEIN"/>
    <property type="match status" value="1"/>
</dbReference>
<dbReference type="Pfam" id="PF02036">
    <property type="entry name" value="SCP2"/>
    <property type="match status" value="1"/>
</dbReference>
<comment type="caution">
    <text evidence="3">The sequence shown here is derived from an EMBL/GenBank/DDBJ whole genome shotgun (WGS) entry which is preliminary data.</text>
</comment>
<keyword evidence="4" id="KW-1185">Reference proteome</keyword>
<proteinExistence type="inferred from homology"/>
<sequence>MTKVLERIHAHCVKNGPKILGLPAAFTPFPVKKLLLQQLLNWQFRHALAEGELDFLDGRLLGIEIADLNLQWITTLQDGRLAVLQQSEADVWFRGNANDLLLVAARKADPDMLFFQRRLVIEGDTELGLEVKNVMDAIEPEAMPTALRTAIEQMAAFVDAGMKQDAKAAQARAGAAC</sequence>
<organism evidence="3 4">
    <name type="scientific">[Curtobacterium] plantarum</name>
    <dbReference type="NCBI Taxonomy" id="221276"/>
    <lineage>
        <taxon>Bacteria</taxon>
        <taxon>Pseudomonadati</taxon>
        <taxon>Pseudomonadota</taxon>
        <taxon>Gammaproteobacteria</taxon>
        <taxon>Enterobacterales</taxon>
        <taxon>Erwiniaceae</taxon>
        <taxon>Pantoea</taxon>
    </lineage>
</organism>
<dbReference type="SUPFAM" id="SSF55718">
    <property type="entry name" value="SCP-like"/>
    <property type="match status" value="1"/>
</dbReference>
<keyword evidence="1" id="KW-0831">Ubiquinone biosynthesis</keyword>
<dbReference type="InterPro" id="IPR016830">
    <property type="entry name" value="UbiT"/>
</dbReference>
<gene>
    <name evidence="1" type="primary">ubiT</name>
    <name evidence="3" type="ORF">J2X94_003704</name>
</gene>
<feature type="domain" description="SCP2" evidence="2">
    <location>
        <begin position="46"/>
        <end position="136"/>
    </location>
</feature>
<reference evidence="3 4" key="1">
    <citation type="submission" date="2023-07" db="EMBL/GenBank/DDBJ databases">
        <title>Sorghum-associated microbial communities from plants grown in Nebraska, USA.</title>
        <authorList>
            <person name="Schachtman D."/>
        </authorList>
    </citation>
    <scope>NUCLEOTIDE SEQUENCE [LARGE SCALE GENOMIC DNA]</scope>
    <source>
        <strain evidence="3 4">CC49</strain>
    </source>
</reference>